<dbReference type="PRINTS" id="PR00111">
    <property type="entry name" value="ABHYDROLASE"/>
</dbReference>
<dbReference type="PANTHER" id="PTHR43433:SF1">
    <property type="entry name" value="BLL5160 PROTEIN"/>
    <property type="match status" value="1"/>
</dbReference>
<protein>
    <submittedName>
        <fullName evidence="2">2-succinyl-6-hydroxy-2, 4-cyclohexadiene-1-carboxylate synthase</fullName>
        <ecNumber evidence="2">4.2.99.20</ecNumber>
    </submittedName>
</protein>
<dbReference type="AlphaFoldDB" id="A0AAI8XPS8"/>
<dbReference type="SUPFAM" id="SSF53474">
    <property type="entry name" value="alpha/beta-Hydrolases"/>
    <property type="match status" value="1"/>
</dbReference>
<dbReference type="Proteomes" id="UP001241092">
    <property type="component" value="Chromosome"/>
</dbReference>
<keyword evidence="2" id="KW-0456">Lyase</keyword>
<evidence type="ECO:0000313" key="2">
    <source>
        <dbReference type="EMBL" id="BDY30341.1"/>
    </source>
</evidence>
<gene>
    <name evidence="2" type="primary">menH_7</name>
    <name evidence="2" type="ORF">hbim_04284</name>
</gene>
<dbReference type="RefSeq" id="WP_286211291.1">
    <property type="nucleotide sequence ID" value="NZ_AP027452.1"/>
</dbReference>
<name>A0AAI8XPS8_MYCME</name>
<dbReference type="InterPro" id="IPR029058">
    <property type="entry name" value="AB_hydrolase_fold"/>
</dbReference>
<dbReference type="Gene3D" id="3.40.50.1820">
    <property type="entry name" value="alpha/beta hydrolase"/>
    <property type="match status" value="1"/>
</dbReference>
<sequence>MKAATSGRAAARVRLSHHVIRLDDGHQVGVSVGGHGVPLVFLHGLGLSRRAYLRLLSRVAALGFLVVAVDTPGHGDTHDLPCDAGELGDRADLVIRTLDALGIEQAVVAGHSMGGRLTIHLAAAVPDRALAVILFDAAAGASFDAAVATVTRSPRQILRTITGAMSDMYRDPFWMQVAAASRYLRMLTAVALGKILPPTGFTGAARAIMQSGECTSLLRVIRERQIPTMVLHGASDAIVPFESAFEVADDANATLYRVRDACHSWLITDPRRGADSVRRLLDGALGDVLRHAAEALGVDDWRDIAAWDRRLVEPDALVRTLNPDHNLLGMDVRGRVDMELVRRADHPKAARRAAVVREFLRPRDARPA</sequence>
<dbReference type="InterPro" id="IPR000073">
    <property type="entry name" value="AB_hydrolase_1"/>
</dbReference>
<dbReference type="Pfam" id="PF00561">
    <property type="entry name" value="Abhydrolase_1"/>
    <property type="match status" value="1"/>
</dbReference>
<dbReference type="InterPro" id="IPR050471">
    <property type="entry name" value="AB_hydrolase"/>
</dbReference>
<evidence type="ECO:0000259" key="1">
    <source>
        <dbReference type="Pfam" id="PF00561"/>
    </source>
</evidence>
<feature type="domain" description="AB hydrolase-1" evidence="1">
    <location>
        <begin position="38"/>
        <end position="270"/>
    </location>
</feature>
<dbReference type="GO" id="GO:0070205">
    <property type="term" value="F:2-succinyl-6-hydroxy-2,4-cyclohexadiene-1-carboxylate synthase activity"/>
    <property type="evidence" value="ECO:0007669"/>
    <property type="project" value="UniProtKB-EC"/>
</dbReference>
<evidence type="ECO:0000313" key="3">
    <source>
        <dbReference type="Proteomes" id="UP001241092"/>
    </source>
</evidence>
<dbReference type="PANTHER" id="PTHR43433">
    <property type="entry name" value="HYDROLASE, ALPHA/BETA FOLD FAMILY PROTEIN"/>
    <property type="match status" value="1"/>
</dbReference>
<dbReference type="EMBL" id="AP027452">
    <property type="protein sequence ID" value="BDY30341.1"/>
    <property type="molecule type" value="Genomic_DNA"/>
</dbReference>
<proteinExistence type="predicted"/>
<organism evidence="2 3">
    <name type="scientific">Mycolicibacterium mageritense</name>
    <name type="common">Mycobacterium mageritense</name>
    <dbReference type="NCBI Taxonomy" id="53462"/>
    <lineage>
        <taxon>Bacteria</taxon>
        <taxon>Bacillati</taxon>
        <taxon>Actinomycetota</taxon>
        <taxon>Actinomycetes</taxon>
        <taxon>Mycobacteriales</taxon>
        <taxon>Mycobacteriaceae</taxon>
        <taxon>Mycolicibacterium</taxon>
    </lineage>
</organism>
<reference evidence="2" key="1">
    <citation type="submission" date="2023-03" db="EMBL/GenBank/DDBJ databases">
        <title>Draft genome sequence of a Mycolicibacterium mageritense strain H4_3_1 isolated from a hybrid biological-inorganic system reactor.</title>
        <authorList>
            <person name="Feng X."/>
            <person name="Kazama D."/>
            <person name="Sato K."/>
            <person name="Kobayashi H."/>
        </authorList>
    </citation>
    <scope>NUCLEOTIDE SEQUENCE</scope>
    <source>
        <strain evidence="2">H4_3_1</strain>
    </source>
</reference>
<accession>A0AAI8XPS8</accession>
<dbReference type="EC" id="4.2.99.20" evidence="2"/>